<keyword evidence="1" id="KW-0489">Methyltransferase</keyword>
<proteinExistence type="predicted"/>
<dbReference type="InterPro" id="IPR036388">
    <property type="entry name" value="WH-like_DNA-bd_sf"/>
</dbReference>
<dbReference type="SUPFAM" id="SSF53335">
    <property type="entry name" value="S-adenosyl-L-methionine-dependent methyltransferases"/>
    <property type="match status" value="1"/>
</dbReference>
<dbReference type="EMBL" id="KQ421376">
    <property type="protein sequence ID" value="KOF77586.1"/>
    <property type="molecule type" value="Genomic_DNA"/>
</dbReference>
<keyword evidence="2" id="KW-0808">Transferase</keyword>
<keyword evidence="3" id="KW-0949">S-adenosyl-L-methionine</keyword>
<dbReference type="PIRSF" id="PIRSF005739">
    <property type="entry name" value="O-mtase"/>
    <property type="match status" value="1"/>
</dbReference>
<dbReference type="PROSITE" id="PS51683">
    <property type="entry name" value="SAM_OMT_II"/>
    <property type="match status" value="1"/>
</dbReference>
<evidence type="ECO:0000256" key="6">
    <source>
        <dbReference type="ARBA" id="ARBA00040730"/>
    </source>
</evidence>
<dbReference type="PANTHER" id="PTHR43712:SF2">
    <property type="entry name" value="O-METHYLTRANSFERASE CICE"/>
    <property type="match status" value="1"/>
</dbReference>
<dbReference type="InterPro" id="IPR012967">
    <property type="entry name" value="COMT_dimerisation"/>
</dbReference>
<feature type="domain" description="O-methyltransferase dimerisation" evidence="11">
    <location>
        <begin position="2"/>
        <end position="73"/>
    </location>
</feature>
<feature type="compositionally biased region" description="Basic and acidic residues" evidence="9">
    <location>
        <begin position="137"/>
        <end position="148"/>
    </location>
</feature>
<evidence type="ECO:0000256" key="4">
    <source>
        <dbReference type="ARBA" id="ARBA00037645"/>
    </source>
</evidence>
<sequence length="396" mass="43033">QILMYGLEVGLFDEIESNGEPLTAAGIARKFNYDKSTTERFLNTLVSLDLLDKEVQKGNVVYSNTAGTTKYLTRSRRPALIASAMSEFNVILPLLSNLTSTLKSGKAFIDMANIKAGKMLNNENPPMKNIHIEDQKDTAHNKGSHTESSHTPGVNCTNGVTPNGTNGISANITGTNGTHTTNGTHPDKASNGSKPAMDCSAMIMLSMDGLTVPCAPVLVKAFDLSAHRTAVDLGGGSGLIGRTLASHYPEMNITVFDLPSVVQLAKKLYPENSSGQVNFVAGNFFEDEIPDADLYVLSHVIHDMTEKQIDILLKRVYNKLPPGGSLLILEKTLDEMKDGPSFAVSNDLIMSLISTGRERSAKEYREILEEQGFTNIQIRLVGGYNYFDAILSKKPF</sequence>
<feature type="compositionally biased region" description="Low complexity" evidence="9">
    <location>
        <begin position="173"/>
        <end position="184"/>
    </location>
</feature>
<evidence type="ECO:0000259" key="11">
    <source>
        <dbReference type="Pfam" id="PF08100"/>
    </source>
</evidence>
<evidence type="ECO:0000313" key="12">
    <source>
        <dbReference type="EMBL" id="KOF77586.1"/>
    </source>
</evidence>
<evidence type="ECO:0000256" key="8">
    <source>
        <dbReference type="PIRSR" id="PIRSR005739-1"/>
    </source>
</evidence>
<feature type="compositionally biased region" description="Polar residues" evidence="9">
    <location>
        <begin position="149"/>
        <end position="172"/>
    </location>
</feature>
<dbReference type="PANTHER" id="PTHR43712">
    <property type="entry name" value="PUTATIVE (AFU_ORTHOLOGUE AFUA_4G14580)-RELATED"/>
    <property type="match status" value="1"/>
</dbReference>
<evidence type="ECO:0000256" key="7">
    <source>
        <dbReference type="ARBA" id="ARBA00043054"/>
    </source>
</evidence>
<dbReference type="Pfam" id="PF00891">
    <property type="entry name" value="Methyltransf_2"/>
    <property type="match status" value="1"/>
</dbReference>
<reference evidence="12" key="1">
    <citation type="submission" date="2015-07" db="EMBL/GenBank/DDBJ databases">
        <title>MeaNS - Measles Nucleotide Surveillance Program.</title>
        <authorList>
            <person name="Tran T."/>
            <person name="Druce J."/>
        </authorList>
    </citation>
    <scope>NUCLEOTIDE SEQUENCE</scope>
    <source>
        <strain evidence="12">UCB-OBI-ISO-001</strain>
        <tissue evidence="12">Gonad</tissue>
    </source>
</reference>
<evidence type="ECO:0000256" key="9">
    <source>
        <dbReference type="SAM" id="MobiDB-lite"/>
    </source>
</evidence>
<dbReference type="Gene3D" id="1.10.10.10">
    <property type="entry name" value="Winged helix-like DNA-binding domain superfamily/Winged helix DNA-binding domain"/>
    <property type="match status" value="1"/>
</dbReference>
<evidence type="ECO:0000256" key="5">
    <source>
        <dbReference type="ARBA" id="ARBA00039116"/>
    </source>
</evidence>
<comment type="function">
    <text evidence="4">Catalyzes the transfer of a methyl group onto N-acetylserotonin, producing melatonin (N-acetyl-5-methoxytryptamine).</text>
</comment>
<dbReference type="InterPro" id="IPR029063">
    <property type="entry name" value="SAM-dependent_MTases_sf"/>
</dbReference>
<feature type="domain" description="O-methyltransferase C-terminal" evidence="10">
    <location>
        <begin position="214"/>
        <end position="373"/>
    </location>
</feature>
<dbReference type="CDD" id="cd02440">
    <property type="entry name" value="AdoMet_MTases"/>
    <property type="match status" value="1"/>
</dbReference>
<evidence type="ECO:0000256" key="3">
    <source>
        <dbReference type="ARBA" id="ARBA00022691"/>
    </source>
</evidence>
<dbReference type="InterPro" id="IPR036390">
    <property type="entry name" value="WH_DNA-bd_sf"/>
</dbReference>
<dbReference type="OrthoDB" id="1606438at2759"/>
<dbReference type="SUPFAM" id="SSF46785">
    <property type="entry name" value="Winged helix' DNA-binding domain"/>
    <property type="match status" value="1"/>
</dbReference>
<feature type="active site" description="Proton acceptor" evidence="8">
    <location>
        <position position="302"/>
    </location>
</feature>
<dbReference type="Gene3D" id="3.40.50.150">
    <property type="entry name" value="Vaccinia Virus protein VP39"/>
    <property type="match status" value="1"/>
</dbReference>
<name>A0A0L8GKQ9_OCTBM</name>
<organism evidence="12">
    <name type="scientific">Octopus bimaculoides</name>
    <name type="common">California two-spotted octopus</name>
    <dbReference type="NCBI Taxonomy" id="37653"/>
    <lineage>
        <taxon>Eukaryota</taxon>
        <taxon>Metazoa</taxon>
        <taxon>Spiralia</taxon>
        <taxon>Lophotrochozoa</taxon>
        <taxon>Mollusca</taxon>
        <taxon>Cephalopoda</taxon>
        <taxon>Coleoidea</taxon>
        <taxon>Octopodiformes</taxon>
        <taxon>Octopoda</taxon>
        <taxon>Incirrata</taxon>
        <taxon>Octopodidae</taxon>
        <taxon>Octopus</taxon>
    </lineage>
</organism>
<feature type="non-terminal residue" evidence="12">
    <location>
        <position position="1"/>
    </location>
</feature>
<dbReference type="GO" id="GO:0017096">
    <property type="term" value="F:acetylserotonin O-methyltransferase activity"/>
    <property type="evidence" value="ECO:0007669"/>
    <property type="project" value="UniProtKB-EC"/>
</dbReference>
<protein>
    <recommendedName>
        <fullName evidence="6">Acetylserotonin O-methyltransferase</fullName>
        <ecNumber evidence="5">2.1.1.4</ecNumber>
    </recommendedName>
    <alternativeName>
        <fullName evidence="7">Hydroxyindole O-methyltransferase</fullName>
    </alternativeName>
</protein>
<gene>
    <name evidence="12" type="ORF">OCBIM_22031903mg</name>
</gene>
<dbReference type="InterPro" id="IPR001077">
    <property type="entry name" value="COMT_C"/>
</dbReference>
<feature type="region of interest" description="Disordered" evidence="9">
    <location>
        <begin position="137"/>
        <end position="193"/>
    </location>
</feature>
<dbReference type="GO" id="GO:0032259">
    <property type="term" value="P:methylation"/>
    <property type="evidence" value="ECO:0007669"/>
    <property type="project" value="UniProtKB-KW"/>
</dbReference>
<dbReference type="STRING" id="37653.A0A0L8GKQ9"/>
<dbReference type="EC" id="2.1.1.4" evidence="5"/>
<evidence type="ECO:0000259" key="10">
    <source>
        <dbReference type="Pfam" id="PF00891"/>
    </source>
</evidence>
<dbReference type="InterPro" id="IPR016461">
    <property type="entry name" value="COMT-like"/>
</dbReference>
<dbReference type="AlphaFoldDB" id="A0A0L8GKQ9"/>
<accession>A0A0L8GKQ9</accession>
<evidence type="ECO:0000256" key="1">
    <source>
        <dbReference type="ARBA" id="ARBA00022603"/>
    </source>
</evidence>
<dbReference type="GO" id="GO:0046983">
    <property type="term" value="F:protein dimerization activity"/>
    <property type="evidence" value="ECO:0007669"/>
    <property type="project" value="InterPro"/>
</dbReference>
<evidence type="ECO:0000256" key="2">
    <source>
        <dbReference type="ARBA" id="ARBA00022679"/>
    </source>
</evidence>
<dbReference type="Pfam" id="PF08100">
    <property type="entry name" value="Dimerisation"/>
    <property type="match status" value="1"/>
</dbReference>